<evidence type="ECO:0000313" key="3">
    <source>
        <dbReference type="Proteomes" id="UP000251889"/>
    </source>
</evidence>
<dbReference type="RefSeq" id="WP_112747429.1">
    <property type="nucleotide sequence ID" value="NZ_QMFY01000006.1"/>
</dbReference>
<keyword evidence="1" id="KW-1133">Transmembrane helix</keyword>
<keyword evidence="1" id="KW-0812">Transmembrane</keyword>
<evidence type="ECO:0000313" key="2">
    <source>
        <dbReference type="EMBL" id="RAW00629.1"/>
    </source>
</evidence>
<accession>A0A364Y3N7</accession>
<keyword evidence="1" id="KW-0472">Membrane</keyword>
<name>A0A364Y3N7_9BACT</name>
<sequence length="134" mass="15387">MKGYLNEYALTAGLLLLCMAVAHAVYGEMVVFNDLRFMSFDRALFATIYLPWHQISLVLLLSAIGLVISSFKREYKPIQYFVLFVTISNLAIFLVTILRNSGKALFFQAWPQVFFFLILVLLIVLGQRKKEANR</sequence>
<keyword evidence="3" id="KW-1185">Reference proteome</keyword>
<dbReference type="Proteomes" id="UP000251889">
    <property type="component" value="Unassembled WGS sequence"/>
</dbReference>
<feature type="transmembrane region" description="Helical" evidence="1">
    <location>
        <begin position="80"/>
        <end position="98"/>
    </location>
</feature>
<feature type="transmembrane region" description="Helical" evidence="1">
    <location>
        <begin position="48"/>
        <end position="68"/>
    </location>
</feature>
<organism evidence="2 3">
    <name type="scientific">Pseudochryseolinea flava</name>
    <dbReference type="NCBI Taxonomy" id="2059302"/>
    <lineage>
        <taxon>Bacteria</taxon>
        <taxon>Pseudomonadati</taxon>
        <taxon>Bacteroidota</taxon>
        <taxon>Cytophagia</taxon>
        <taxon>Cytophagales</taxon>
        <taxon>Fulvivirgaceae</taxon>
        <taxon>Pseudochryseolinea</taxon>
    </lineage>
</organism>
<proteinExistence type="predicted"/>
<comment type="caution">
    <text evidence="2">The sequence shown here is derived from an EMBL/GenBank/DDBJ whole genome shotgun (WGS) entry which is preliminary data.</text>
</comment>
<feature type="transmembrane region" description="Helical" evidence="1">
    <location>
        <begin position="104"/>
        <end position="125"/>
    </location>
</feature>
<reference evidence="2 3" key="1">
    <citation type="submission" date="2018-06" db="EMBL/GenBank/DDBJ databases">
        <title>Chryseolinea flavus sp. nov., a member of the phylum Bacteroidetes isolated from soil.</title>
        <authorList>
            <person name="Li Y."/>
            <person name="Wang J."/>
        </authorList>
    </citation>
    <scope>NUCLEOTIDE SEQUENCE [LARGE SCALE GENOMIC DNA]</scope>
    <source>
        <strain evidence="2 3">SDU1-6</strain>
    </source>
</reference>
<gene>
    <name evidence="2" type="ORF">DQQ10_13635</name>
</gene>
<evidence type="ECO:0008006" key="4">
    <source>
        <dbReference type="Google" id="ProtNLM"/>
    </source>
</evidence>
<protein>
    <recommendedName>
        <fullName evidence="4">DUF423 domain-containing protein</fullName>
    </recommendedName>
</protein>
<dbReference type="EMBL" id="QMFY01000006">
    <property type="protein sequence ID" value="RAW00629.1"/>
    <property type="molecule type" value="Genomic_DNA"/>
</dbReference>
<dbReference type="AlphaFoldDB" id="A0A364Y3N7"/>
<evidence type="ECO:0000256" key="1">
    <source>
        <dbReference type="SAM" id="Phobius"/>
    </source>
</evidence>